<protein>
    <submittedName>
        <fullName evidence="1">Propanediol dehydratase medium subunit</fullName>
    </submittedName>
</protein>
<dbReference type="RefSeq" id="WP_132921501.1">
    <property type="nucleotide sequence ID" value="NZ_SJOI01000001.1"/>
</dbReference>
<dbReference type="AlphaFoldDB" id="A0A4R1NEI8"/>
<dbReference type="Gene3D" id="3.40.50.10150">
    <property type="entry name" value="B12-dependent dehydatase associated subunit"/>
    <property type="match status" value="1"/>
</dbReference>
<dbReference type="InterPro" id="IPR003208">
    <property type="entry name" value="Dehydtase/Dehydtase_re"/>
</dbReference>
<evidence type="ECO:0000313" key="1">
    <source>
        <dbReference type="EMBL" id="TCL02560.1"/>
    </source>
</evidence>
<dbReference type="Pfam" id="PF02288">
    <property type="entry name" value="Dehydratase_MU"/>
    <property type="match status" value="1"/>
</dbReference>
<proteinExistence type="predicted"/>
<keyword evidence="2" id="KW-1185">Reference proteome</keyword>
<gene>
    <name evidence="1" type="ORF">EZJ58_0582</name>
</gene>
<name>A0A4R1NEI8_9GAMM</name>
<dbReference type="InterPro" id="IPR010254">
    <property type="entry name" value="B12-dep_deHydtase_bsu"/>
</dbReference>
<dbReference type="Proteomes" id="UP000294555">
    <property type="component" value="Unassembled WGS sequence"/>
</dbReference>
<comment type="caution">
    <text evidence="1">The sequence shown here is derived from an EMBL/GenBank/DDBJ whole genome shotgun (WGS) entry which is preliminary data.</text>
</comment>
<dbReference type="EMBL" id="SJOI01000001">
    <property type="protein sequence ID" value="TCL02560.1"/>
    <property type="molecule type" value="Genomic_DNA"/>
</dbReference>
<reference evidence="1 2" key="1">
    <citation type="submission" date="2019-02" db="EMBL/GenBank/DDBJ databases">
        <title>Investigation of anaerobic lignin degradation for improved lignocellulosic biofuels.</title>
        <authorList>
            <person name="Deangelis K."/>
        </authorList>
    </citation>
    <scope>NUCLEOTIDE SEQUENCE [LARGE SCALE GENOMIC DNA]</scope>
    <source>
        <strain evidence="1 2">159R</strain>
    </source>
</reference>
<dbReference type="NCBIfam" id="NF011616">
    <property type="entry name" value="PRK15042.1"/>
    <property type="match status" value="1"/>
</dbReference>
<organism evidence="1 2">
    <name type="scientific">Sodalis ligni</name>
    <dbReference type="NCBI Taxonomy" id="2697027"/>
    <lineage>
        <taxon>Bacteria</taxon>
        <taxon>Pseudomonadati</taxon>
        <taxon>Pseudomonadota</taxon>
        <taxon>Gammaproteobacteria</taxon>
        <taxon>Enterobacterales</taxon>
        <taxon>Bruguierivoracaceae</taxon>
        <taxon>Sodalis</taxon>
    </lineage>
</organism>
<dbReference type="SUPFAM" id="SSF52968">
    <property type="entry name" value="B12-dependent dehydatase associated subunit"/>
    <property type="match status" value="1"/>
</dbReference>
<sequence length="247" mass="26029">MEINETLLRQIIGDVLNQMQTGDNPISFAPSPAAGNGPAAGASRGAAGNGISANGIPGDNIPGDKQPNGFLTVIGDAKPGARKDEVVIAVGPAFGLSQTTNITGVPHQRILRELIAGIEEEGIRARIIRCFKSSDVAFVAVEGNRLSGSGISVGIQSKGTTVIHQRGLPPLSNLELFPQAPLLTLETYRLIGKNAARYAKGESPDPVPTLNDQMARPKYQAKSAVLHIKETKYVVTGKQPQELRVAL</sequence>
<evidence type="ECO:0000313" key="2">
    <source>
        <dbReference type="Proteomes" id="UP000294555"/>
    </source>
</evidence>
<accession>A0A4R1NEI8</accession>
<dbReference type="OrthoDB" id="4218at2"/>